<gene>
    <name evidence="3" type="ORF">GCM10007147_21890</name>
</gene>
<dbReference type="EMBL" id="BMXL01000009">
    <property type="protein sequence ID" value="GHD25050.1"/>
    <property type="molecule type" value="Genomic_DNA"/>
</dbReference>
<dbReference type="RefSeq" id="WP_017578140.1">
    <property type="nucleotide sequence ID" value="NZ_BMXL01000009.1"/>
</dbReference>
<reference evidence="3 4" key="1">
    <citation type="journal article" date="2014" name="Int. J. Syst. Evol. Microbiol.">
        <title>Complete genome sequence of Corynebacterium casei LMG S-19264T (=DSM 44701T), isolated from a smear-ripened cheese.</title>
        <authorList>
            <consortium name="US DOE Joint Genome Institute (JGI-PGF)"/>
            <person name="Walter F."/>
            <person name="Albersmeier A."/>
            <person name="Kalinowski J."/>
            <person name="Ruckert C."/>
        </authorList>
    </citation>
    <scope>NUCLEOTIDE SEQUENCE [LARGE SCALE GENOMIC DNA]</scope>
    <source>
        <strain evidence="3 4">KCTC 19473</strain>
    </source>
</reference>
<feature type="signal peptide" evidence="2">
    <location>
        <begin position="1"/>
        <end position="27"/>
    </location>
</feature>
<keyword evidence="2" id="KW-0732">Signal</keyword>
<sequence>MLYTARTLLLTVGTAGFVALGTGVAGADTLENTAPLDELGGVASVLDGALDVDPGEVSADPGLQHQSGSGNGPALDNISTDAPVDTGTDNSTSVGPLELDEQPLQMADGGAGDTVDHVADIAGDTAADLGHIAGARSVPMADGESPISLDTGENADLTGGVAPLLGVDETLPMSDQVQTNEDLVGLDGLPELGEPTVGTETLPMSGIGDLTGTELNTDPVTDMLPVGLG</sequence>
<proteinExistence type="predicted"/>
<keyword evidence="4" id="KW-1185">Reference proteome</keyword>
<feature type="region of interest" description="Disordered" evidence="1">
    <location>
        <begin position="51"/>
        <end position="96"/>
    </location>
</feature>
<dbReference type="Proteomes" id="UP000654947">
    <property type="component" value="Unassembled WGS sequence"/>
</dbReference>
<accession>A0A918XBJ5</accession>
<organism evidence="3 4">
    <name type="scientific">Nocardiopsis kunsanensis</name>
    <dbReference type="NCBI Taxonomy" id="141693"/>
    <lineage>
        <taxon>Bacteria</taxon>
        <taxon>Bacillati</taxon>
        <taxon>Actinomycetota</taxon>
        <taxon>Actinomycetes</taxon>
        <taxon>Streptosporangiales</taxon>
        <taxon>Nocardiopsidaceae</taxon>
        <taxon>Nocardiopsis</taxon>
    </lineage>
</organism>
<evidence type="ECO:0000313" key="3">
    <source>
        <dbReference type="EMBL" id="GHD25050.1"/>
    </source>
</evidence>
<feature type="chain" id="PRO_5037892844" description="ATP-binding protein" evidence="2">
    <location>
        <begin position="28"/>
        <end position="229"/>
    </location>
</feature>
<evidence type="ECO:0000256" key="1">
    <source>
        <dbReference type="SAM" id="MobiDB-lite"/>
    </source>
</evidence>
<name>A0A918XBJ5_9ACTN</name>
<evidence type="ECO:0008006" key="5">
    <source>
        <dbReference type="Google" id="ProtNLM"/>
    </source>
</evidence>
<dbReference type="AlphaFoldDB" id="A0A918XBJ5"/>
<evidence type="ECO:0000256" key="2">
    <source>
        <dbReference type="SAM" id="SignalP"/>
    </source>
</evidence>
<evidence type="ECO:0000313" key="4">
    <source>
        <dbReference type="Proteomes" id="UP000654947"/>
    </source>
</evidence>
<protein>
    <recommendedName>
        <fullName evidence="5">ATP-binding protein</fullName>
    </recommendedName>
</protein>
<comment type="caution">
    <text evidence="3">The sequence shown here is derived from an EMBL/GenBank/DDBJ whole genome shotgun (WGS) entry which is preliminary data.</text>
</comment>